<comment type="cofactor">
    <cofactor evidence="1">
        <name>Mg(2+)</name>
        <dbReference type="ChEBI" id="CHEBI:18420"/>
    </cofactor>
</comment>
<evidence type="ECO:0000256" key="2">
    <source>
        <dbReference type="ARBA" id="ARBA00022801"/>
    </source>
</evidence>
<dbReference type="InterPro" id="IPR015797">
    <property type="entry name" value="NUDIX_hydrolase-like_dom_sf"/>
</dbReference>
<name>A0A0G1FQF9_9BACT</name>
<evidence type="ECO:0000313" key="4">
    <source>
        <dbReference type="EMBL" id="KKT24303.1"/>
    </source>
</evidence>
<sequence length="148" mass="17302">MSSERHQIYSAVYGILRKDNKVFLMRRFNTGYRDGFLTLPAGHIEKDELPRETMLRELREEIGIICNPESIIGVHAMHRMSGSDRTYVDYYFEISKYEGEPENKEPGKCDQIGWYDEKNLPENTLLHIKTVLGFIKNKIPISGMRKMD</sequence>
<dbReference type="Gene3D" id="3.90.79.10">
    <property type="entry name" value="Nucleoside Triphosphate Pyrophosphohydrolase"/>
    <property type="match status" value="1"/>
</dbReference>
<reference evidence="4 5" key="1">
    <citation type="journal article" date="2015" name="Nature">
        <title>rRNA introns, odd ribosomes, and small enigmatic genomes across a large radiation of phyla.</title>
        <authorList>
            <person name="Brown C.T."/>
            <person name="Hug L.A."/>
            <person name="Thomas B.C."/>
            <person name="Sharon I."/>
            <person name="Castelle C.J."/>
            <person name="Singh A."/>
            <person name="Wilkins M.J."/>
            <person name="Williams K.H."/>
            <person name="Banfield J.F."/>
        </authorList>
    </citation>
    <scope>NUCLEOTIDE SEQUENCE [LARGE SCALE GENOMIC DNA]</scope>
</reference>
<evidence type="ECO:0000313" key="5">
    <source>
        <dbReference type="Proteomes" id="UP000033831"/>
    </source>
</evidence>
<keyword evidence="2 4" id="KW-0378">Hydrolase</keyword>
<dbReference type="Pfam" id="PF00293">
    <property type="entry name" value="NUDIX"/>
    <property type="match status" value="1"/>
</dbReference>
<dbReference type="AlphaFoldDB" id="A0A0G1FQF9"/>
<dbReference type="PROSITE" id="PS00893">
    <property type="entry name" value="NUDIX_BOX"/>
    <property type="match status" value="1"/>
</dbReference>
<proteinExistence type="predicted"/>
<organism evidence="4 5">
    <name type="scientific">Candidatus Nomurabacteria bacterium GW2011_GWF2_43_8</name>
    <dbReference type="NCBI Taxonomy" id="1618779"/>
    <lineage>
        <taxon>Bacteria</taxon>
        <taxon>Candidatus Nomuraibacteriota</taxon>
    </lineage>
</organism>
<protein>
    <submittedName>
        <fullName evidence="4">Hydrolase, NUDIX family</fullName>
    </submittedName>
</protein>
<dbReference type="EMBL" id="LCGX01000018">
    <property type="protein sequence ID" value="KKT24303.1"/>
    <property type="molecule type" value="Genomic_DNA"/>
</dbReference>
<dbReference type="GO" id="GO:0016787">
    <property type="term" value="F:hydrolase activity"/>
    <property type="evidence" value="ECO:0007669"/>
    <property type="project" value="UniProtKB-KW"/>
</dbReference>
<dbReference type="PROSITE" id="PS51462">
    <property type="entry name" value="NUDIX"/>
    <property type="match status" value="1"/>
</dbReference>
<dbReference type="InterPro" id="IPR000086">
    <property type="entry name" value="NUDIX_hydrolase_dom"/>
</dbReference>
<gene>
    <name evidence="4" type="ORF">UW07_C0018G0004</name>
</gene>
<evidence type="ECO:0000259" key="3">
    <source>
        <dbReference type="PROSITE" id="PS51462"/>
    </source>
</evidence>
<evidence type="ECO:0000256" key="1">
    <source>
        <dbReference type="ARBA" id="ARBA00001946"/>
    </source>
</evidence>
<dbReference type="SUPFAM" id="SSF55811">
    <property type="entry name" value="Nudix"/>
    <property type="match status" value="1"/>
</dbReference>
<accession>A0A0G1FQF9</accession>
<feature type="domain" description="Nudix hydrolase" evidence="3">
    <location>
        <begin position="7"/>
        <end position="139"/>
    </location>
</feature>
<dbReference type="Proteomes" id="UP000033831">
    <property type="component" value="Unassembled WGS sequence"/>
</dbReference>
<comment type="caution">
    <text evidence="4">The sequence shown here is derived from an EMBL/GenBank/DDBJ whole genome shotgun (WGS) entry which is preliminary data.</text>
</comment>
<dbReference type="PANTHER" id="PTHR43046">
    <property type="entry name" value="GDP-MANNOSE MANNOSYL HYDROLASE"/>
    <property type="match status" value="1"/>
</dbReference>
<dbReference type="InterPro" id="IPR020084">
    <property type="entry name" value="NUDIX_hydrolase_CS"/>
</dbReference>
<dbReference type="PANTHER" id="PTHR43046:SF16">
    <property type="entry name" value="ADP-RIBOSE PYROPHOSPHATASE YJHB-RELATED"/>
    <property type="match status" value="1"/>
</dbReference>